<proteinExistence type="inferred from homology"/>
<dbReference type="PANTHER" id="PTHR12737:SF9">
    <property type="entry name" value="DIMETHYLARGININASE"/>
    <property type="match status" value="1"/>
</dbReference>
<keyword evidence="4" id="KW-1133">Transmembrane helix</keyword>
<dbReference type="GO" id="GO:0006525">
    <property type="term" value="P:arginine metabolic process"/>
    <property type="evidence" value="ECO:0007669"/>
    <property type="project" value="TreeGrafter"/>
</dbReference>
<dbReference type="OrthoDB" id="3196313at2"/>
<dbReference type="AlphaFoldDB" id="A0A5B8M4F5"/>
<dbReference type="NCBIfam" id="NF045660">
    <property type="entry name" value="DiMthArgaseDdahStm"/>
    <property type="match status" value="1"/>
</dbReference>
<comment type="similarity">
    <text evidence="1">Belongs to the DDAH family.</text>
</comment>
<keyword evidence="4" id="KW-0472">Membrane</keyword>
<dbReference type="InterPro" id="IPR033199">
    <property type="entry name" value="DDAH-like"/>
</dbReference>
<dbReference type="FunFam" id="3.75.10.10:FF:000004">
    <property type="entry name" value="N(G),N(G)-dimethylarginine dimethylaminohydrolase 1"/>
    <property type="match status" value="1"/>
</dbReference>
<organism evidence="5 6">
    <name type="scientific">Humibacter ginsenosidimutans</name>
    <dbReference type="NCBI Taxonomy" id="2599293"/>
    <lineage>
        <taxon>Bacteria</taxon>
        <taxon>Bacillati</taxon>
        <taxon>Actinomycetota</taxon>
        <taxon>Actinomycetes</taxon>
        <taxon>Micrococcales</taxon>
        <taxon>Microbacteriaceae</taxon>
        <taxon>Humibacter</taxon>
    </lineage>
</organism>
<feature type="active site" description="Proton donor" evidence="3">
    <location>
        <position position="312"/>
    </location>
</feature>
<keyword evidence="2 5" id="KW-0378">Hydrolase</keyword>
<name>A0A5B8M4F5_9MICO</name>
<dbReference type="GO" id="GO:0016403">
    <property type="term" value="F:dimethylargininase activity"/>
    <property type="evidence" value="ECO:0007669"/>
    <property type="project" value="TreeGrafter"/>
</dbReference>
<evidence type="ECO:0000313" key="6">
    <source>
        <dbReference type="Proteomes" id="UP000320216"/>
    </source>
</evidence>
<dbReference type="KEGG" id="huw:FPZ11_08950"/>
<keyword evidence="4" id="KW-0812">Transmembrane</keyword>
<feature type="transmembrane region" description="Helical" evidence="4">
    <location>
        <begin position="77"/>
        <end position="100"/>
    </location>
</feature>
<dbReference type="PANTHER" id="PTHR12737">
    <property type="entry name" value="DIMETHYLARGININE DIMETHYLAMINOHYDROLASE"/>
    <property type="match status" value="1"/>
</dbReference>
<evidence type="ECO:0000256" key="2">
    <source>
        <dbReference type="ARBA" id="ARBA00022801"/>
    </source>
</evidence>
<evidence type="ECO:0000256" key="4">
    <source>
        <dbReference type="SAM" id="Phobius"/>
    </source>
</evidence>
<dbReference type="RefSeq" id="WP_146320162.1">
    <property type="nucleotide sequence ID" value="NZ_CP042305.1"/>
</dbReference>
<dbReference type="SUPFAM" id="SSF55909">
    <property type="entry name" value="Pentein"/>
    <property type="match status" value="1"/>
</dbReference>
<dbReference type="GO" id="GO:0000052">
    <property type="term" value="P:citrulline metabolic process"/>
    <property type="evidence" value="ECO:0007669"/>
    <property type="project" value="TreeGrafter"/>
</dbReference>
<protein>
    <submittedName>
        <fullName evidence="5">Dimethylarginine dimethylaminohydrolase</fullName>
    </submittedName>
</protein>
<feature type="active site" description="Nucleophile" evidence="3">
    <location>
        <position position="397"/>
    </location>
</feature>
<feature type="transmembrane region" description="Helical" evidence="4">
    <location>
        <begin position="120"/>
        <end position="138"/>
    </location>
</feature>
<gene>
    <name evidence="5" type="ORF">FPZ11_08950</name>
</gene>
<evidence type="ECO:0000256" key="1">
    <source>
        <dbReference type="ARBA" id="ARBA00008532"/>
    </source>
</evidence>
<dbReference type="Proteomes" id="UP000320216">
    <property type="component" value="Chromosome"/>
</dbReference>
<evidence type="ECO:0000313" key="5">
    <source>
        <dbReference type="EMBL" id="QDZ14869.1"/>
    </source>
</evidence>
<keyword evidence="6" id="KW-1185">Reference proteome</keyword>
<reference evidence="5 6" key="1">
    <citation type="submission" date="2019-07" db="EMBL/GenBank/DDBJ databases">
        <title>Full genome sequence of Humibacter sp. WJ7-1.</title>
        <authorList>
            <person name="Im W.-T."/>
        </authorList>
    </citation>
    <scope>NUCLEOTIDE SEQUENCE [LARGE SCALE GENOMIC DNA]</scope>
    <source>
        <strain evidence="5 6">WJ7-1</strain>
    </source>
</reference>
<accession>A0A5B8M4F5</accession>
<sequence length="403" mass="42637">MTVAWSRKIVASVLTGFLVALLVHIGTVVLSNEAFLGAQSAGWAAVVFFSGFFTLASVFTFVLLAVAALFDVLTTWWGALITGLVTGVIATALDTMIYLVTNSQKPDIAVLWSVTGERNLVYILLVTVLTPTFGRWLYGAITRYDTAAVRGRRVALVRIPATNLAEGIVSNIERVPVDTAKADEQWDAYVAALSENGWETVEVASAEVLPDSVFVEDTAVVFDDIAVITHPGAEQRRGETPGTEATLTELGLPIERIQEPGTLEGGDVLHVGSTLYVGRSERTNAEGVRQLRAIAAEHGHSVVAVPVKGALHLKSVVTALPDGTVIGNADLIADTSVFTRFIPVPEPSGVAVVALSADTVLLAASAPKTAELLGDLGYRVVTVDISEFEKLEGCVTCLSILVG</sequence>
<dbReference type="Gene3D" id="3.75.10.10">
    <property type="entry name" value="L-arginine/glycine Amidinotransferase, Chain A"/>
    <property type="match status" value="1"/>
</dbReference>
<dbReference type="EMBL" id="CP042305">
    <property type="protein sequence ID" value="QDZ14869.1"/>
    <property type="molecule type" value="Genomic_DNA"/>
</dbReference>
<dbReference type="GO" id="GO:0045429">
    <property type="term" value="P:positive regulation of nitric oxide biosynthetic process"/>
    <property type="evidence" value="ECO:0007669"/>
    <property type="project" value="TreeGrafter"/>
</dbReference>
<dbReference type="Pfam" id="PF02274">
    <property type="entry name" value="ADI"/>
    <property type="match status" value="1"/>
</dbReference>
<dbReference type="GO" id="GO:0016597">
    <property type="term" value="F:amino acid binding"/>
    <property type="evidence" value="ECO:0007669"/>
    <property type="project" value="TreeGrafter"/>
</dbReference>
<feature type="transmembrane region" description="Helical" evidence="4">
    <location>
        <begin position="41"/>
        <end position="70"/>
    </location>
</feature>
<evidence type="ECO:0000256" key="3">
    <source>
        <dbReference type="PIRSR" id="PIRSR633199-1"/>
    </source>
</evidence>